<dbReference type="GO" id="GO:0000976">
    <property type="term" value="F:transcription cis-regulatory region binding"/>
    <property type="evidence" value="ECO:0007669"/>
    <property type="project" value="TreeGrafter"/>
</dbReference>
<dbReference type="InterPro" id="IPR039420">
    <property type="entry name" value="WalR-like"/>
</dbReference>
<dbReference type="InterPro" id="IPR001789">
    <property type="entry name" value="Sig_transdc_resp-reg_receiver"/>
</dbReference>
<reference evidence="8 9" key="1">
    <citation type="submission" date="2020-08" db="EMBL/GenBank/DDBJ databases">
        <title>The genome sequence of type strain Novosphingobium flavum NBRC 111647.</title>
        <authorList>
            <person name="Liu Y."/>
        </authorList>
    </citation>
    <scope>NUCLEOTIDE SEQUENCE [LARGE SCALE GENOMIC DNA]</scope>
    <source>
        <strain evidence="8 9">NBRC 111647</strain>
    </source>
</reference>
<dbReference type="Pfam" id="PF00486">
    <property type="entry name" value="Trans_reg_C"/>
    <property type="match status" value="1"/>
</dbReference>
<dbReference type="SUPFAM" id="SSF52172">
    <property type="entry name" value="CheY-like"/>
    <property type="match status" value="1"/>
</dbReference>
<dbReference type="SMART" id="SM00862">
    <property type="entry name" value="Trans_reg_C"/>
    <property type="match status" value="1"/>
</dbReference>
<dbReference type="CDD" id="cd00156">
    <property type="entry name" value="REC"/>
    <property type="match status" value="1"/>
</dbReference>
<evidence type="ECO:0000256" key="2">
    <source>
        <dbReference type="ARBA" id="ARBA00023012"/>
    </source>
</evidence>
<dbReference type="GO" id="GO:0000156">
    <property type="term" value="F:phosphorelay response regulator activity"/>
    <property type="evidence" value="ECO:0007669"/>
    <property type="project" value="TreeGrafter"/>
</dbReference>
<dbReference type="PROSITE" id="PS50110">
    <property type="entry name" value="RESPONSE_REGULATORY"/>
    <property type="match status" value="1"/>
</dbReference>
<dbReference type="Gene3D" id="3.40.50.2300">
    <property type="match status" value="1"/>
</dbReference>
<keyword evidence="3 5" id="KW-0238">DNA-binding</keyword>
<dbReference type="PANTHER" id="PTHR48111">
    <property type="entry name" value="REGULATOR OF RPOS"/>
    <property type="match status" value="1"/>
</dbReference>
<evidence type="ECO:0000259" key="7">
    <source>
        <dbReference type="PROSITE" id="PS51755"/>
    </source>
</evidence>
<dbReference type="RefSeq" id="WP_185662318.1">
    <property type="nucleotide sequence ID" value="NZ_JACLAW010000001.1"/>
</dbReference>
<feature type="modified residue" description="4-aspartylphosphate" evidence="4">
    <location>
        <position position="51"/>
    </location>
</feature>
<keyword evidence="9" id="KW-1185">Reference proteome</keyword>
<dbReference type="InterPro" id="IPR001867">
    <property type="entry name" value="OmpR/PhoB-type_DNA-bd"/>
</dbReference>
<comment type="caution">
    <text evidence="8">The sequence shown here is derived from an EMBL/GenBank/DDBJ whole genome shotgun (WGS) entry which is preliminary data.</text>
</comment>
<evidence type="ECO:0000256" key="4">
    <source>
        <dbReference type="PROSITE-ProRule" id="PRU00169"/>
    </source>
</evidence>
<dbReference type="GO" id="GO:0032993">
    <property type="term" value="C:protein-DNA complex"/>
    <property type="evidence" value="ECO:0007669"/>
    <property type="project" value="TreeGrafter"/>
</dbReference>
<dbReference type="InterPro" id="IPR016032">
    <property type="entry name" value="Sig_transdc_resp-reg_C-effctor"/>
</dbReference>
<dbReference type="CDD" id="cd00383">
    <property type="entry name" value="trans_reg_C"/>
    <property type="match status" value="1"/>
</dbReference>
<keyword evidence="2" id="KW-0902">Two-component regulatory system</keyword>
<name>A0A7X1FPA9_9SPHN</name>
<keyword evidence="1 4" id="KW-0597">Phosphoprotein</keyword>
<evidence type="ECO:0000256" key="5">
    <source>
        <dbReference type="PROSITE-ProRule" id="PRU01091"/>
    </source>
</evidence>
<dbReference type="PANTHER" id="PTHR48111:SF40">
    <property type="entry name" value="PHOSPHATE REGULON TRANSCRIPTIONAL REGULATORY PROTEIN PHOB"/>
    <property type="match status" value="1"/>
</dbReference>
<dbReference type="SUPFAM" id="SSF46894">
    <property type="entry name" value="C-terminal effector domain of the bipartite response regulators"/>
    <property type="match status" value="1"/>
</dbReference>
<gene>
    <name evidence="8" type="ORF">H7F51_00895</name>
</gene>
<feature type="domain" description="OmpR/PhoB-type" evidence="7">
    <location>
        <begin position="124"/>
        <end position="223"/>
    </location>
</feature>
<dbReference type="InterPro" id="IPR036388">
    <property type="entry name" value="WH-like_DNA-bd_sf"/>
</dbReference>
<evidence type="ECO:0000259" key="6">
    <source>
        <dbReference type="PROSITE" id="PS50110"/>
    </source>
</evidence>
<evidence type="ECO:0000313" key="9">
    <source>
        <dbReference type="Proteomes" id="UP000566813"/>
    </source>
</evidence>
<feature type="domain" description="Response regulatory" evidence="6">
    <location>
        <begin position="2"/>
        <end position="117"/>
    </location>
</feature>
<dbReference type="GO" id="GO:0005829">
    <property type="term" value="C:cytosol"/>
    <property type="evidence" value="ECO:0007669"/>
    <property type="project" value="TreeGrafter"/>
</dbReference>
<organism evidence="8 9">
    <name type="scientific">Novosphingobium flavum</name>
    <dbReference type="NCBI Taxonomy" id="1778672"/>
    <lineage>
        <taxon>Bacteria</taxon>
        <taxon>Pseudomonadati</taxon>
        <taxon>Pseudomonadota</taxon>
        <taxon>Alphaproteobacteria</taxon>
        <taxon>Sphingomonadales</taxon>
        <taxon>Sphingomonadaceae</taxon>
        <taxon>Novosphingobium</taxon>
    </lineage>
</organism>
<dbReference type="EMBL" id="JACLAW010000001">
    <property type="protein sequence ID" value="MBC2664067.1"/>
    <property type="molecule type" value="Genomic_DNA"/>
</dbReference>
<dbReference type="SMART" id="SM00448">
    <property type="entry name" value="REC"/>
    <property type="match status" value="1"/>
</dbReference>
<dbReference type="Gene3D" id="1.10.10.10">
    <property type="entry name" value="Winged helix-like DNA-binding domain superfamily/Winged helix DNA-binding domain"/>
    <property type="match status" value="1"/>
</dbReference>
<feature type="DNA-binding region" description="OmpR/PhoB-type" evidence="5">
    <location>
        <begin position="124"/>
        <end position="223"/>
    </location>
</feature>
<evidence type="ECO:0000313" key="8">
    <source>
        <dbReference type="EMBL" id="MBC2664067.1"/>
    </source>
</evidence>
<dbReference type="GO" id="GO:0006355">
    <property type="term" value="P:regulation of DNA-templated transcription"/>
    <property type="evidence" value="ECO:0007669"/>
    <property type="project" value="InterPro"/>
</dbReference>
<protein>
    <submittedName>
        <fullName evidence="8">Response regulator transcription factor</fullName>
    </submittedName>
</protein>
<dbReference type="Proteomes" id="UP000566813">
    <property type="component" value="Unassembled WGS sequence"/>
</dbReference>
<evidence type="ECO:0000256" key="3">
    <source>
        <dbReference type="ARBA" id="ARBA00023125"/>
    </source>
</evidence>
<dbReference type="PROSITE" id="PS51755">
    <property type="entry name" value="OMPR_PHOB"/>
    <property type="match status" value="1"/>
</dbReference>
<accession>A0A7X1FPA9</accession>
<dbReference type="AlphaFoldDB" id="A0A7X1FPA9"/>
<proteinExistence type="predicted"/>
<dbReference type="InterPro" id="IPR011006">
    <property type="entry name" value="CheY-like_superfamily"/>
</dbReference>
<evidence type="ECO:0000256" key="1">
    <source>
        <dbReference type="ARBA" id="ARBA00022553"/>
    </source>
</evidence>
<dbReference type="Pfam" id="PF00072">
    <property type="entry name" value="Response_reg"/>
    <property type="match status" value="1"/>
</dbReference>
<sequence>MKVAILDDEPAVRAELSALLSPAGFECSSFGNGRAFMRALHRETFELFVIDGNLPDLPGINVVEWIRNQIGGQPPIMLLTRYPSDDVMVAALRAGADLVVAKPFQPPVLLAKLEALARRSSSKRSTESFGAYEFDLTSKGLRKRGDMLHITPKEFNLALLLFRNLNRAVSRTYILETIWGIDPDLSTRTLDIHVSKIRAKLGLKPDGGFRLAPVYGYGYRLEELRA</sequence>